<dbReference type="RefSeq" id="XP_001884557.1">
    <property type="nucleotide sequence ID" value="XM_001884522.1"/>
</dbReference>
<evidence type="ECO:0000313" key="2">
    <source>
        <dbReference type="Proteomes" id="UP000001194"/>
    </source>
</evidence>
<protein>
    <submittedName>
        <fullName evidence="1">Predicted protein</fullName>
    </submittedName>
</protein>
<name>B0DKZ0_LACBS</name>
<dbReference type="HOGENOM" id="CLU_526821_0_0_1"/>
<sequence>MMENVNLPTFIVLFERESFVIAGTPRIIVPKHPSRHLRKIKFIPIKGNRILLLATYSGGTTYHLLSIYEIRSDNRIGPILWSFNSSHVDAYFDIFGLELIKSTKNALGISFGKRFNDHWKLFDISTTGTDALDDFPLIESGRIDFDPKPKSKREFERNLTKLSPDRHILLNVDYDPYKRHSETIDIHHSDSGGTNNMDFSFITRMSIPIPRVSKTFENSPPSITFSADGSKFAMSMGHGRVSAWDIRNIEVPLKTCMDSVPKSNSYGAGYLQFSSGKLGKEVLVFVESLAFIHVIDATSFETEEILPVKLKYGLAVCALFFDPSGETLYVEVIGTLYEWDLRKNETGPEWWIGEDLRGFKQKKREGEETEIGLTSVQKPVAEAGVAGAGTTADGKGGGRTPQTGGRIWGLGAGIRFSTVQLSLQLKLAPSASDVISLYLHLTATPPLSNFSEPYGGAMLQELHVVRRELRRSRTPLSQFPISQPKHAPHPTLRLLLPMAVRLGLSTVRANVDYARKS</sequence>
<dbReference type="EMBL" id="DS547116">
    <property type="protein sequence ID" value="EDR04733.1"/>
    <property type="molecule type" value="Genomic_DNA"/>
</dbReference>
<dbReference type="OrthoDB" id="64353at2759"/>
<gene>
    <name evidence="1" type="ORF">LACBIDRAFT_330335</name>
</gene>
<dbReference type="InterPro" id="IPR011048">
    <property type="entry name" value="Haem_d1_sf"/>
</dbReference>
<dbReference type="InParanoid" id="B0DKZ0"/>
<dbReference type="SUPFAM" id="SSF51004">
    <property type="entry name" value="C-terminal (heme d1) domain of cytochrome cd1-nitrite reductase"/>
    <property type="match status" value="1"/>
</dbReference>
<dbReference type="AlphaFoldDB" id="B0DKZ0"/>
<evidence type="ECO:0000313" key="1">
    <source>
        <dbReference type="EMBL" id="EDR04733.1"/>
    </source>
</evidence>
<dbReference type="GeneID" id="6080174"/>
<reference evidence="1 2" key="1">
    <citation type="journal article" date="2008" name="Nature">
        <title>The genome of Laccaria bicolor provides insights into mycorrhizal symbiosis.</title>
        <authorList>
            <person name="Martin F."/>
            <person name="Aerts A."/>
            <person name="Ahren D."/>
            <person name="Brun A."/>
            <person name="Danchin E.G.J."/>
            <person name="Duchaussoy F."/>
            <person name="Gibon J."/>
            <person name="Kohler A."/>
            <person name="Lindquist E."/>
            <person name="Pereda V."/>
            <person name="Salamov A."/>
            <person name="Shapiro H.J."/>
            <person name="Wuyts J."/>
            <person name="Blaudez D."/>
            <person name="Buee M."/>
            <person name="Brokstein P."/>
            <person name="Canbaeck B."/>
            <person name="Cohen D."/>
            <person name="Courty P.E."/>
            <person name="Coutinho P.M."/>
            <person name="Delaruelle C."/>
            <person name="Detter J.C."/>
            <person name="Deveau A."/>
            <person name="DiFazio S."/>
            <person name="Duplessis S."/>
            <person name="Fraissinet-Tachet L."/>
            <person name="Lucic E."/>
            <person name="Frey-Klett P."/>
            <person name="Fourrey C."/>
            <person name="Feussner I."/>
            <person name="Gay G."/>
            <person name="Grimwood J."/>
            <person name="Hoegger P.J."/>
            <person name="Jain P."/>
            <person name="Kilaru S."/>
            <person name="Labbe J."/>
            <person name="Lin Y.C."/>
            <person name="Legue V."/>
            <person name="Le Tacon F."/>
            <person name="Marmeisse R."/>
            <person name="Melayah D."/>
            <person name="Montanini B."/>
            <person name="Muratet M."/>
            <person name="Nehls U."/>
            <person name="Niculita-Hirzel H."/>
            <person name="Oudot-Le Secq M.P."/>
            <person name="Peter M."/>
            <person name="Quesneville H."/>
            <person name="Rajashekar B."/>
            <person name="Reich M."/>
            <person name="Rouhier N."/>
            <person name="Schmutz J."/>
            <person name="Yin T."/>
            <person name="Chalot M."/>
            <person name="Henrissat B."/>
            <person name="Kuees U."/>
            <person name="Lucas S."/>
            <person name="Van de Peer Y."/>
            <person name="Podila G.K."/>
            <person name="Polle A."/>
            <person name="Pukkila P.J."/>
            <person name="Richardson P.M."/>
            <person name="Rouze P."/>
            <person name="Sanders I.R."/>
            <person name="Stajich J.E."/>
            <person name="Tunlid A."/>
            <person name="Tuskan G."/>
            <person name="Grigoriev I.V."/>
        </authorList>
    </citation>
    <scope>NUCLEOTIDE SEQUENCE [LARGE SCALE GENOMIC DNA]</scope>
    <source>
        <strain evidence="2">S238N-H82 / ATCC MYA-4686</strain>
    </source>
</reference>
<dbReference type="Proteomes" id="UP000001194">
    <property type="component" value="Unassembled WGS sequence"/>
</dbReference>
<dbReference type="KEGG" id="lbc:LACBIDRAFT_330335"/>
<dbReference type="STRING" id="486041.B0DKZ0"/>
<organism evidence="2">
    <name type="scientific">Laccaria bicolor (strain S238N-H82 / ATCC MYA-4686)</name>
    <name type="common">Bicoloured deceiver</name>
    <name type="synonym">Laccaria laccata var. bicolor</name>
    <dbReference type="NCBI Taxonomy" id="486041"/>
    <lineage>
        <taxon>Eukaryota</taxon>
        <taxon>Fungi</taxon>
        <taxon>Dikarya</taxon>
        <taxon>Basidiomycota</taxon>
        <taxon>Agaricomycotina</taxon>
        <taxon>Agaricomycetes</taxon>
        <taxon>Agaricomycetidae</taxon>
        <taxon>Agaricales</taxon>
        <taxon>Agaricineae</taxon>
        <taxon>Hydnangiaceae</taxon>
        <taxon>Laccaria</taxon>
    </lineage>
</organism>
<accession>B0DKZ0</accession>
<keyword evidence="2" id="KW-1185">Reference proteome</keyword>
<proteinExistence type="predicted"/>